<feature type="transmembrane region" description="Helical" evidence="1">
    <location>
        <begin position="155"/>
        <end position="175"/>
    </location>
</feature>
<keyword evidence="1" id="KW-1133">Transmembrane helix</keyword>
<protein>
    <submittedName>
        <fullName evidence="2">Uncharacterized protein</fullName>
    </submittedName>
</protein>
<gene>
    <name evidence="2" type="ORF">CR513_34105</name>
</gene>
<evidence type="ECO:0000313" key="3">
    <source>
        <dbReference type="Proteomes" id="UP000257109"/>
    </source>
</evidence>
<name>A0A371G2K0_MUCPR</name>
<dbReference type="EMBL" id="QJKJ01006950">
    <property type="protein sequence ID" value="RDX84796.1"/>
    <property type="molecule type" value="Genomic_DNA"/>
</dbReference>
<accession>A0A371G2K0</accession>
<keyword evidence="3" id="KW-1185">Reference proteome</keyword>
<keyword evidence="1" id="KW-0812">Transmembrane</keyword>
<proteinExistence type="predicted"/>
<organism evidence="2 3">
    <name type="scientific">Mucuna pruriens</name>
    <name type="common">Velvet bean</name>
    <name type="synonym">Dolichos pruriens</name>
    <dbReference type="NCBI Taxonomy" id="157652"/>
    <lineage>
        <taxon>Eukaryota</taxon>
        <taxon>Viridiplantae</taxon>
        <taxon>Streptophyta</taxon>
        <taxon>Embryophyta</taxon>
        <taxon>Tracheophyta</taxon>
        <taxon>Spermatophyta</taxon>
        <taxon>Magnoliopsida</taxon>
        <taxon>eudicotyledons</taxon>
        <taxon>Gunneridae</taxon>
        <taxon>Pentapetalae</taxon>
        <taxon>rosids</taxon>
        <taxon>fabids</taxon>
        <taxon>Fabales</taxon>
        <taxon>Fabaceae</taxon>
        <taxon>Papilionoideae</taxon>
        <taxon>50 kb inversion clade</taxon>
        <taxon>NPAAA clade</taxon>
        <taxon>indigoferoid/millettioid clade</taxon>
        <taxon>Phaseoleae</taxon>
        <taxon>Mucuna</taxon>
    </lineage>
</organism>
<comment type="caution">
    <text evidence="2">The sequence shown here is derived from an EMBL/GenBank/DDBJ whole genome shotgun (WGS) entry which is preliminary data.</text>
</comment>
<reference evidence="2" key="1">
    <citation type="submission" date="2018-05" db="EMBL/GenBank/DDBJ databases">
        <title>Draft genome of Mucuna pruriens seed.</title>
        <authorList>
            <person name="Nnadi N.E."/>
            <person name="Vos R."/>
            <person name="Hasami M.H."/>
            <person name="Devisetty U.K."/>
            <person name="Aguiy J.C."/>
        </authorList>
    </citation>
    <scope>NUCLEOTIDE SEQUENCE [LARGE SCALE GENOMIC DNA]</scope>
    <source>
        <strain evidence="2">JCA_2017</strain>
    </source>
</reference>
<dbReference type="AlphaFoldDB" id="A0A371G2K0"/>
<feature type="non-terminal residue" evidence="2">
    <location>
        <position position="1"/>
    </location>
</feature>
<evidence type="ECO:0000313" key="2">
    <source>
        <dbReference type="EMBL" id="RDX84796.1"/>
    </source>
</evidence>
<evidence type="ECO:0000256" key="1">
    <source>
        <dbReference type="SAM" id="Phobius"/>
    </source>
</evidence>
<dbReference type="Proteomes" id="UP000257109">
    <property type="component" value="Unassembled WGS sequence"/>
</dbReference>
<keyword evidence="1" id="KW-0472">Membrane</keyword>
<sequence length="178" mass="20471">MAFTLCKIYLKDTNHHLHLDNNSLCSQYTNVSSITLRSGKELSQKQAMSKIAKWKAVQSIISDPDIDVVVQAQNQSRTIPLLFPSRVVQVEKFEIDDELLQTFSKVDSIPLLDAIRPIPKYTKFLKELFINKRKKLKGDVEVGINVSTLIKMSKFLFWFSLLCQRSVVILALFLFHEL</sequence>